<accession>A0A401PAS1</accession>
<protein>
    <submittedName>
        <fullName evidence="1">Uncharacterized protein</fullName>
    </submittedName>
</protein>
<name>A0A401PAS1_SCYTO</name>
<evidence type="ECO:0000313" key="1">
    <source>
        <dbReference type="EMBL" id="GCB70218.1"/>
    </source>
</evidence>
<keyword evidence="2" id="KW-1185">Reference proteome</keyword>
<dbReference type="Proteomes" id="UP000288216">
    <property type="component" value="Unassembled WGS sequence"/>
</dbReference>
<dbReference type="AlphaFoldDB" id="A0A401PAS1"/>
<organism evidence="1 2">
    <name type="scientific">Scyliorhinus torazame</name>
    <name type="common">Cloudy catshark</name>
    <name type="synonym">Catulus torazame</name>
    <dbReference type="NCBI Taxonomy" id="75743"/>
    <lineage>
        <taxon>Eukaryota</taxon>
        <taxon>Metazoa</taxon>
        <taxon>Chordata</taxon>
        <taxon>Craniata</taxon>
        <taxon>Vertebrata</taxon>
        <taxon>Chondrichthyes</taxon>
        <taxon>Elasmobranchii</taxon>
        <taxon>Galeomorphii</taxon>
        <taxon>Galeoidea</taxon>
        <taxon>Carcharhiniformes</taxon>
        <taxon>Scyliorhinidae</taxon>
        <taxon>Scyliorhinus</taxon>
    </lineage>
</organism>
<proteinExistence type="predicted"/>
<evidence type="ECO:0000313" key="2">
    <source>
        <dbReference type="Proteomes" id="UP000288216"/>
    </source>
</evidence>
<comment type="caution">
    <text evidence="1">The sequence shown here is derived from an EMBL/GenBank/DDBJ whole genome shotgun (WGS) entry which is preliminary data.</text>
</comment>
<sequence length="98" mass="10837">MCPNRSVAQNVAMCLIIADADNFASVLTMLPDLLRFSSIFCFDFRFPASAVFCFYIIGKECGPEGIPWQNSITTRPLREGAKNKQKLMSAQGKVLVGE</sequence>
<gene>
    <name evidence="1" type="ORF">scyTo_0005630</name>
</gene>
<dbReference type="EMBL" id="BFAA01001779">
    <property type="protein sequence ID" value="GCB70218.1"/>
    <property type="molecule type" value="Genomic_DNA"/>
</dbReference>
<reference evidence="1 2" key="1">
    <citation type="journal article" date="2018" name="Nat. Ecol. Evol.">
        <title>Shark genomes provide insights into elasmobranch evolution and the origin of vertebrates.</title>
        <authorList>
            <person name="Hara Y"/>
            <person name="Yamaguchi K"/>
            <person name="Onimaru K"/>
            <person name="Kadota M"/>
            <person name="Koyanagi M"/>
            <person name="Keeley SD"/>
            <person name="Tatsumi K"/>
            <person name="Tanaka K"/>
            <person name="Motone F"/>
            <person name="Kageyama Y"/>
            <person name="Nozu R"/>
            <person name="Adachi N"/>
            <person name="Nishimura O"/>
            <person name="Nakagawa R"/>
            <person name="Tanegashima C"/>
            <person name="Kiyatake I"/>
            <person name="Matsumoto R"/>
            <person name="Murakumo K"/>
            <person name="Nishida K"/>
            <person name="Terakita A"/>
            <person name="Kuratani S"/>
            <person name="Sato K"/>
            <person name="Hyodo S Kuraku.S."/>
        </authorList>
    </citation>
    <scope>NUCLEOTIDE SEQUENCE [LARGE SCALE GENOMIC DNA]</scope>
</reference>